<evidence type="ECO:0000256" key="3">
    <source>
        <dbReference type="ARBA" id="ARBA00022898"/>
    </source>
</evidence>
<organism evidence="5 6">
    <name type="scientific">Micromonospora azadirachtae</name>
    <dbReference type="NCBI Taxonomy" id="1970735"/>
    <lineage>
        <taxon>Bacteria</taxon>
        <taxon>Bacillati</taxon>
        <taxon>Actinomycetota</taxon>
        <taxon>Actinomycetes</taxon>
        <taxon>Micromonosporales</taxon>
        <taxon>Micromonosporaceae</taxon>
        <taxon>Micromonospora</taxon>
    </lineage>
</organism>
<evidence type="ECO:0000256" key="1">
    <source>
        <dbReference type="ARBA" id="ARBA00001933"/>
    </source>
</evidence>
<dbReference type="PANTHER" id="PTHR11680">
    <property type="entry name" value="SERINE HYDROXYMETHYLTRANSFERASE"/>
    <property type="match status" value="1"/>
</dbReference>
<proteinExistence type="inferred from homology"/>
<feature type="domain" description="Serine hydroxymethyltransferase-like" evidence="4">
    <location>
        <begin position="1"/>
        <end position="103"/>
    </location>
</feature>
<comment type="caution">
    <text evidence="5">The sequence shown here is derived from an EMBL/GenBank/DDBJ whole genome shotgun (WGS) entry which is preliminary data.</text>
</comment>
<comment type="similarity">
    <text evidence="2">Belongs to the SHMT family.</text>
</comment>
<sequence>FADYAQRIVANAQALAEGLLRRGATLVTGGTDNHLAIIDVTSYGLTGRQAEQALLDAGIVTNRNSVPQDPNGAWYTSGIRIGTPALTTRGLGTAEMDVIAELIHTVLNQTNAGSNPDGTPSKAKYVLDPAVSDKVSRQATDLLAGFPLYPTIDLT</sequence>
<dbReference type="Gene3D" id="3.90.1150.10">
    <property type="entry name" value="Aspartate Aminotransferase, domain 1"/>
    <property type="match status" value="1"/>
</dbReference>
<feature type="non-terminal residue" evidence="5">
    <location>
        <position position="1"/>
    </location>
</feature>
<dbReference type="InterPro" id="IPR015422">
    <property type="entry name" value="PyrdxlP-dep_Trfase_small"/>
</dbReference>
<evidence type="ECO:0000259" key="4">
    <source>
        <dbReference type="Pfam" id="PF00464"/>
    </source>
</evidence>
<protein>
    <submittedName>
        <fullName evidence="5">Glycine hydroxymethyltransferase</fullName>
        <ecNumber evidence="5">2.1.2.1</ecNumber>
    </submittedName>
</protein>
<dbReference type="EMBL" id="JBHTHM010001195">
    <property type="protein sequence ID" value="MFD0786176.1"/>
    <property type="molecule type" value="Genomic_DNA"/>
</dbReference>
<keyword evidence="5" id="KW-0808">Transferase</keyword>
<keyword evidence="3" id="KW-0663">Pyridoxal phosphate</keyword>
<evidence type="ECO:0000313" key="5">
    <source>
        <dbReference type="EMBL" id="MFD0786176.1"/>
    </source>
</evidence>
<dbReference type="EC" id="2.1.2.1" evidence="5"/>
<dbReference type="Pfam" id="PF00464">
    <property type="entry name" value="SHMT"/>
    <property type="match status" value="1"/>
</dbReference>
<comment type="cofactor">
    <cofactor evidence="1">
        <name>pyridoxal 5'-phosphate</name>
        <dbReference type="ChEBI" id="CHEBI:597326"/>
    </cofactor>
</comment>
<dbReference type="InterPro" id="IPR049943">
    <property type="entry name" value="Ser_HO-MeTrfase-like"/>
</dbReference>
<keyword evidence="6" id="KW-1185">Reference proteome</keyword>
<dbReference type="SUPFAM" id="SSF53383">
    <property type="entry name" value="PLP-dependent transferases"/>
    <property type="match status" value="1"/>
</dbReference>
<reference evidence="6" key="1">
    <citation type="journal article" date="2019" name="Int. J. Syst. Evol. Microbiol.">
        <title>The Global Catalogue of Microorganisms (GCM) 10K type strain sequencing project: providing services to taxonomists for standard genome sequencing and annotation.</title>
        <authorList>
            <consortium name="The Broad Institute Genomics Platform"/>
            <consortium name="The Broad Institute Genome Sequencing Center for Infectious Disease"/>
            <person name="Wu L."/>
            <person name="Ma J."/>
        </authorList>
    </citation>
    <scope>NUCLEOTIDE SEQUENCE [LARGE SCALE GENOMIC DNA]</scope>
    <source>
        <strain evidence="6">JCM 32148</strain>
    </source>
</reference>
<dbReference type="Proteomes" id="UP001597053">
    <property type="component" value="Unassembled WGS sequence"/>
</dbReference>
<dbReference type="InterPro" id="IPR039429">
    <property type="entry name" value="SHMT-like_dom"/>
</dbReference>
<name>A0ABW3A5E6_9ACTN</name>
<evidence type="ECO:0000256" key="2">
    <source>
        <dbReference type="ARBA" id="ARBA00006376"/>
    </source>
</evidence>
<dbReference type="PANTHER" id="PTHR11680:SF35">
    <property type="entry name" value="SERINE HYDROXYMETHYLTRANSFERASE 1"/>
    <property type="match status" value="1"/>
</dbReference>
<dbReference type="InterPro" id="IPR015424">
    <property type="entry name" value="PyrdxlP-dep_Trfase"/>
</dbReference>
<evidence type="ECO:0000313" key="6">
    <source>
        <dbReference type="Proteomes" id="UP001597053"/>
    </source>
</evidence>
<accession>A0ABW3A5E6</accession>
<gene>
    <name evidence="5" type="ORF">ACFQZ8_19940</name>
</gene>
<dbReference type="GO" id="GO:0004372">
    <property type="term" value="F:glycine hydroxymethyltransferase activity"/>
    <property type="evidence" value="ECO:0007669"/>
    <property type="project" value="UniProtKB-EC"/>
</dbReference>